<feature type="domain" description="Plastocyanin-like" evidence="10">
    <location>
        <begin position="365"/>
        <end position="483"/>
    </location>
</feature>
<dbReference type="Pfam" id="PF00394">
    <property type="entry name" value="Cu-oxidase"/>
    <property type="match status" value="1"/>
</dbReference>
<comment type="subunit">
    <text evidence="1">Monomer.</text>
</comment>
<comment type="catalytic activity">
    <reaction evidence="8">
        <text>4 Cu(+) + O2 + 4 H(+) = 4 Cu(2+) + 2 H2O</text>
        <dbReference type="Rhea" id="RHEA:30083"/>
        <dbReference type="ChEBI" id="CHEBI:15377"/>
        <dbReference type="ChEBI" id="CHEBI:15378"/>
        <dbReference type="ChEBI" id="CHEBI:15379"/>
        <dbReference type="ChEBI" id="CHEBI:29036"/>
        <dbReference type="ChEBI" id="CHEBI:49552"/>
        <dbReference type="EC" id="1.16.3.4"/>
    </reaction>
    <physiologicalReaction direction="left-to-right" evidence="8">
        <dbReference type="Rhea" id="RHEA:30084"/>
    </physiologicalReaction>
</comment>
<organism evidence="12">
    <name type="scientific">hydrothermal vent metagenome</name>
    <dbReference type="NCBI Taxonomy" id="652676"/>
    <lineage>
        <taxon>unclassified sequences</taxon>
        <taxon>metagenomes</taxon>
        <taxon>ecological metagenomes</taxon>
    </lineage>
</organism>
<evidence type="ECO:0000259" key="9">
    <source>
        <dbReference type="Pfam" id="PF00394"/>
    </source>
</evidence>
<dbReference type="GO" id="GO:0005507">
    <property type="term" value="F:copper ion binding"/>
    <property type="evidence" value="ECO:0007669"/>
    <property type="project" value="InterPro"/>
</dbReference>
<dbReference type="PANTHER" id="PTHR48267:SF1">
    <property type="entry name" value="BILIRUBIN OXIDASE"/>
    <property type="match status" value="1"/>
</dbReference>
<dbReference type="CDD" id="cd13890">
    <property type="entry name" value="CuRO_3_CueO_FtsP"/>
    <property type="match status" value="1"/>
</dbReference>
<evidence type="ECO:0000256" key="7">
    <source>
        <dbReference type="ARBA" id="ARBA00043090"/>
    </source>
</evidence>
<feature type="domain" description="Plastocyanin-like" evidence="11">
    <location>
        <begin position="68"/>
        <end position="175"/>
    </location>
</feature>
<dbReference type="PROSITE" id="PS51318">
    <property type="entry name" value="TAT"/>
    <property type="match status" value="1"/>
</dbReference>
<keyword evidence="3" id="KW-0560">Oxidoreductase</keyword>
<dbReference type="InterPro" id="IPR002355">
    <property type="entry name" value="Cu_oxidase_Cu_BS"/>
</dbReference>
<feature type="domain" description="Plastocyanin-like" evidence="9">
    <location>
        <begin position="226"/>
        <end position="293"/>
    </location>
</feature>
<evidence type="ECO:0000256" key="6">
    <source>
        <dbReference type="ARBA" id="ARBA00042896"/>
    </source>
</evidence>
<dbReference type="InterPro" id="IPR019546">
    <property type="entry name" value="TAT_signal_bac_arc"/>
</dbReference>
<evidence type="ECO:0000256" key="5">
    <source>
        <dbReference type="ARBA" id="ARBA00041027"/>
    </source>
</evidence>
<protein>
    <recommendedName>
        <fullName evidence="5">Multicopper oxidase CueO</fullName>
        <ecNumber evidence="4">1.16.3.4</ecNumber>
    </recommendedName>
    <alternativeName>
        <fullName evidence="6">Copper efflux oxidase</fullName>
    </alternativeName>
    <alternativeName>
        <fullName evidence="7">Cuprous oxidase</fullName>
    </alternativeName>
</protein>
<accession>A0A3B0V4I0</accession>
<evidence type="ECO:0000256" key="3">
    <source>
        <dbReference type="ARBA" id="ARBA00023002"/>
    </source>
</evidence>
<dbReference type="CDD" id="cd13867">
    <property type="entry name" value="CuRO_2_CueO_FtsP"/>
    <property type="match status" value="1"/>
</dbReference>
<dbReference type="PROSITE" id="PS00080">
    <property type="entry name" value="MULTICOPPER_OXIDASE2"/>
    <property type="match status" value="1"/>
</dbReference>
<name>A0A3B0V4I0_9ZZZZ</name>
<dbReference type="Pfam" id="PF07732">
    <property type="entry name" value="Cu-oxidase_3"/>
    <property type="match status" value="1"/>
</dbReference>
<evidence type="ECO:0000256" key="2">
    <source>
        <dbReference type="ARBA" id="ARBA00022723"/>
    </source>
</evidence>
<evidence type="ECO:0000256" key="1">
    <source>
        <dbReference type="ARBA" id="ARBA00011245"/>
    </source>
</evidence>
<reference evidence="12" key="1">
    <citation type="submission" date="2018-06" db="EMBL/GenBank/DDBJ databases">
        <authorList>
            <person name="Zhirakovskaya E."/>
        </authorList>
    </citation>
    <scope>NUCLEOTIDE SEQUENCE</scope>
</reference>
<dbReference type="Gene3D" id="2.60.40.420">
    <property type="entry name" value="Cupredoxins - blue copper proteins"/>
    <property type="match status" value="3"/>
</dbReference>
<dbReference type="InterPro" id="IPR001117">
    <property type="entry name" value="Cu-oxidase_2nd"/>
</dbReference>
<dbReference type="GO" id="GO:0016491">
    <property type="term" value="F:oxidoreductase activity"/>
    <property type="evidence" value="ECO:0007669"/>
    <property type="project" value="UniProtKB-KW"/>
</dbReference>
<dbReference type="InterPro" id="IPR045087">
    <property type="entry name" value="Cu-oxidase_fam"/>
</dbReference>
<gene>
    <name evidence="12" type="ORF">MNBD_CHLOROFLEXI01-4428</name>
</gene>
<dbReference type="InterPro" id="IPR008972">
    <property type="entry name" value="Cupredoxin"/>
</dbReference>
<dbReference type="AlphaFoldDB" id="A0A3B0V4I0"/>
<evidence type="ECO:0000259" key="11">
    <source>
        <dbReference type="Pfam" id="PF07732"/>
    </source>
</evidence>
<dbReference type="Pfam" id="PF07731">
    <property type="entry name" value="Cu-oxidase_2"/>
    <property type="match status" value="1"/>
</dbReference>
<dbReference type="PANTHER" id="PTHR48267">
    <property type="entry name" value="CUPREDOXIN SUPERFAMILY PROTEIN"/>
    <property type="match status" value="1"/>
</dbReference>
<dbReference type="InterPro" id="IPR011707">
    <property type="entry name" value="Cu-oxidase-like_N"/>
</dbReference>
<dbReference type="EC" id="1.16.3.4" evidence="4"/>
<dbReference type="SUPFAM" id="SSF49503">
    <property type="entry name" value="Cupredoxins"/>
    <property type="match status" value="3"/>
</dbReference>
<dbReference type="CDD" id="cd04232">
    <property type="entry name" value="CuRO_1_CueO_FtsP"/>
    <property type="match status" value="1"/>
</dbReference>
<dbReference type="InterPro" id="IPR006311">
    <property type="entry name" value="TAT_signal"/>
</dbReference>
<evidence type="ECO:0000256" key="8">
    <source>
        <dbReference type="ARBA" id="ARBA00048092"/>
    </source>
</evidence>
<dbReference type="NCBIfam" id="TIGR01409">
    <property type="entry name" value="TAT_signal_seq"/>
    <property type="match status" value="1"/>
</dbReference>
<proteinExistence type="predicted"/>
<dbReference type="EMBL" id="UOEU01000469">
    <property type="protein sequence ID" value="VAW33672.1"/>
    <property type="molecule type" value="Genomic_DNA"/>
</dbReference>
<evidence type="ECO:0000259" key="10">
    <source>
        <dbReference type="Pfam" id="PF07731"/>
    </source>
</evidence>
<keyword evidence="2" id="KW-0479">Metal-binding</keyword>
<dbReference type="InterPro" id="IPR011706">
    <property type="entry name" value="Cu-oxidase_C"/>
</dbReference>
<evidence type="ECO:0000313" key="12">
    <source>
        <dbReference type="EMBL" id="VAW33672.1"/>
    </source>
</evidence>
<sequence length="496" mass="54575">MSRFQLFSRRDFIKLMSAATATMAISRWQKVQGAGGELPIPTLLTGTETNGVMVYDLTMQTGTTQLLNTGSATPTYGYNGSILGPVLQMRVGDNIQVNVTNNLGMQTTTHWHGLHLPAEMDGSPHQIIENGATWSPTFTMLNRPSTCWYHPHLHGETGEQVFMGLAGLLYVTDDASEALAIPKTYGVDDIPLTVQDRDFNPNNTFDLGGAFRKGLRIMVNGEISPNLTTHAQMIRFRLHNGSNARLYNFGFSDNRSFSQIASEGGFLEAPVSMNRLFLTPGERAEIVVDFSADENESLALMSYSSELSPAIIGGFDALDASDFTVLTIDVDAATIIPTPVTSLPTSLTAIVRIAENEAINAANPRQYELQNGARINNVKMDINRIDQVVELDTIEVWEISNVSAVGHPFHIHDDTFQILSRNGVAPAANEMGWKDTVFVSPMETVKIIRPFVDFSDPVIPYMFHCHLLEHEDAGMMGQFTVINASTKIYLPTILNE</sequence>
<evidence type="ECO:0000256" key="4">
    <source>
        <dbReference type="ARBA" id="ARBA00038978"/>
    </source>
</evidence>